<dbReference type="PANTHER" id="PTHR21137:SF35">
    <property type="entry name" value="ODORANT RECEPTOR 19A-RELATED"/>
    <property type="match status" value="1"/>
</dbReference>
<dbReference type="InterPro" id="IPR004117">
    <property type="entry name" value="7tm6_olfct_rcpt"/>
</dbReference>
<protein>
    <submittedName>
        <fullName evidence="10">Odorant receptor</fullName>
    </submittedName>
</protein>
<dbReference type="GO" id="GO:0007165">
    <property type="term" value="P:signal transduction"/>
    <property type="evidence" value="ECO:0007669"/>
    <property type="project" value="UniProtKB-KW"/>
</dbReference>
<evidence type="ECO:0000313" key="11">
    <source>
        <dbReference type="Proteomes" id="UP000037510"/>
    </source>
</evidence>
<accession>A0A0L7L3J5</accession>
<keyword evidence="4" id="KW-0812">Transmembrane</keyword>
<evidence type="ECO:0000256" key="5">
    <source>
        <dbReference type="ARBA" id="ARBA00022725"/>
    </source>
</evidence>
<keyword evidence="5" id="KW-0552">Olfaction</keyword>
<dbReference type="EMBL" id="JTDY01003260">
    <property type="protein sequence ID" value="KOB69859.1"/>
    <property type="molecule type" value="Genomic_DNA"/>
</dbReference>
<keyword evidence="2" id="KW-1003">Cell membrane</keyword>
<evidence type="ECO:0000313" key="10">
    <source>
        <dbReference type="EMBL" id="KOB69859.1"/>
    </source>
</evidence>
<evidence type="ECO:0000256" key="8">
    <source>
        <dbReference type="ARBA" id="ARBA00023170"/>
    </source>
</evidence>
<name>A0A0L7L3J5_OPEBR</name>
<evidence type="ECO:0000256" key="9">
    <source>
        <dbReference type="ARBA" id="ARBA00023224"/>
    </source>
</evidence>
<evidence type="ECO:0000256" key="6">
    <source>
        <dbReference type="ARBA" id="ARBA00022989"/>
    </source>
</evidence>
<reference evidence="10 11" key="1">
    <citation type="journal article" date="2015" name="Genome Biol. Evol.">
        <title>The genome of winter moth (Operophtera brumata) provides a genomic perspective on sexual dimorphism and phenology.</title>
        <authorList>
            <person name="Derks M.F."/>
            <person name="Smit S."/>
            <person name="Salis L."/>
            <person name="Schijlen E."/>
            <person name="Bossers A."/>
            <person name="Mateman C."/>
            <person name="Pijl A.S."/>
            <person name="de Ridder D."/>
            <person name="Groenen M.A."/>
            <person name="Visser M.E."/>
            <person name="Megens H.J."/>
        </authorList>
    </citation>
    <scope>NUCLEOTIDE SEQUENCE [LARGE SCALE GENOMIC DNA]</scope>
    <source>
        <strain evidence="10">WM2013NL</strain>
        <tissue evidence="10">Head and thorax</tissue>
    </source>
</reference>
<dbReference type="Pfam" id="PF02949">
    <property type="entry name" value="7tm_6"/>
    <property type="match status" value="1"/>
</dbReference>
<dbReference type="GO" id="GO:0005886">
    <property type="term" value="C:plasma membrane"/>
    <property type="evidence" value="ECO:0007669"/>
    <property type="project" value="UniProtKB-SubCell"/>
</dbReference>
<gene>
    <name evidence="10" type="ORF">OBRU01_16147</name>
</gene>
<keyword evidence="9" id="KW-0807">Transducer</keyword>
<dbReference type="Proteomes" id="UP000037510">
    <property type="component" value="Unassembled WGS sequence"/>
</dbReference>
<keyword evidence="3" id="KW-0716">Sensory transduction</keyword>
<evidence type="ECO:0000256" key="4">
    <source>
        <dbReference type="ARBA" id="ARBA00022692"/>
    </source>
</evidence>
<proteinExistence type="predicted"/>
<dbReference type="PANTHER" id="PTHR21137">
    <property type="entry name" value="ODORANT RECEPTOR"/>
    <property type="match status" value="1"/>
</dbReference>
<evidence type="ECO:0000256" key="2">
    <source>
        <dbReference type="ARBA" id="ARBA00022475"/>
    </source>
</evidence>
<keyword evidence="8 10" id="KW-0675">Receptor</keyword>
<comment type="subcellular location">
    <subcellularLocation>
        <location evidence="1">Cell membrane</location>
        <topology evidence="1">Multi-pass membrane protein</topology>
    </subcellularLocation>
</comment>
<dbReference type="AlphaFoldDB" id="A0A0L7L3J5"/>
<evidence type="ECO:0000256" key="7">
    <source>
        <dbReference type="ARBA" id="ARBA00023136"/>
    </source>
</evidence>
<comment type="caution">
    <text evidence="10">The sequence shown here is derived from an EMBL/GenBank/DDBJ whole genome shotgun (WGS) entry which is preliminary data.</text>
</comment>
<keyword evidence="7" id="KW-0472">Membrane</keyword>
<evidence type="ECO:0000256" key="3">
    <source>
        <dbReference type="ARBA" id="ARBA00022606"/>
    </source>
</evidence>
<keyword evidence="6" id="KW-1133">Transmembrane helix</keyword>
<organism evidence="10 11">
    <name type="scientific">Operophtera brumata</name>
    <name type="common">Winter moth</name>
    <name type="synonym">Phalaena brumata</name>
    <dbReference type="NCBI Taxonomy" id="104452"/>
    <lineage>
        <taxon>Eukaryota</taxon>
        <taxon>Metazoa</taxon>
        <taxon>Ecdysozoa</taxon>
        <taxon>Arthropoda</taxon>
        <taxon>Hexapoda</taxon>
        <taxon>Insecta</taxon>
        <taxon>Pterygota</taxon>
        <taxon>Neoptera</taxon>
        <taxon>Endopterygota</taxon>
        <taxon>Lepidoptera</taxon>
        <taxon>Glossata</taxon>
        <taxon>Ditrysia</taxon>
        <taxon>Geometroidea</taxon>
        <taxon>Geometridae</taxon>
        <taxon>Larentiinae</taxon>
        <taxon>Operophtera</taxon>
    </lineage>
</organism>
<dbReference type="GO" id="GO:0004984">
    <property type="term" value="F:olfactory receptor activity"/>
    <property type="evidence" value="ECO:0007669"/>
    <property type="project" value="InterPro"/>
</dbReference>
<sequence>MDLSSQNLEKVLDSFRLGAEDTIVQKVLNCSNDLTKNKEFTSKYLKRLGNLIEQHDLILAYTMELRAILSGPLLGQLVASGTLICFVGYQATTTIVENIIKCLMSLFYLGYNMFGLYIICRWCEEITIQSRNIGEAVYSSGWETGLSTLPGVRSTIIMVIARANKPLVFSAGGINENSPIYSLNGADCH</sequence>
<dbReference type="GO" id="GO:0005549">
    <property type="term" value="F:odorant binding"/>
    <property type="evidence" value="ECO:0007669"/>
    <property type="project" value="InterPro"/>
</dbReference>
<evidence type="ECO:0000256" key="1">
    <source>
        <dbReference type="ARBA" id="ARBA00004651"/>
    </source>
</evidence>
<keyword evidence="11" id="KW-1185">Reference proteome</keyword>